<dbReference type="STRING" id="519441.Smon_1407"/>
<comment type="miscellaneous">
    <text evidence="14">Bacitracin is thought to be involved in the inhibition of peptidoglycan synthesis by sequestering undecaprenyl diphosphate, thereby reducing the pool of lipid carrier available.</text>
</comment>
<keyword evidence="10 14" id="KW-0046">Antibiotic resistance</keyword>
<dbReference type="InterPro" id="IPR003824">
    <property type="entry name" value="UppP"/>
</dbReference>
<feature type="transmembrane region" description="Helical" evidence="14">
    <location>
        <begin position="142"/>
        <end position="162"/>
    </location>
</feature>
<reference evidence="15 16" key="1">
    <citation type="journal article" date="2009" name="Stand. Genomic Sci.">
        <title>Complete genome sequence of Streptobacillus moniliformis type strain (9901T).</title>
        <authorList>
            <person name="Nolan M."/>
            <person name="Gronow S."/>
            <person name="Lapidus A."/>
            <person name="Ivanova N."/>
            <person name="Copeland A."/>
            <person name="Lucas S."/>
            <person name="Del Rio T.G."/>
            <person name="Chen F."/>
            <person name="Tice H."/>
            <person name="Pitluck S."/>
            <person name="Cheng J.F."/>
            <person name="Sims D."/>
            <person name="Meincke L."/>
            <person name="Bruce D."/>
            <person name="Goodwin L."/>
            <person name="Brettin T."/>
            <person name="Han C."/>
            <person name="Detter J.C."/>
            <person name="Ovchinikova G."/>
            <person name="Pati A."/>
            <person name="Mavromatis K."/>
            <person name="Mikhailova N."/>
            <person name="Chen A."/>
            <person name="Palaniappan K."/>
            <person name="Land M."/>
            <person name="Hauser L."/>
            <person name="Chang Y.J."/>
            <person name="Jeffries C.D."/>
            <person name="Rohde M."/>
            <person name="Sproer C."/>
            <person name="Goker M."/>
            <person name="Bristow J."/>
            <person name="Eisen J.A."/>
            <person name="Markowitz V."/>
            <person name="Hugenholtz P."/>
            <person name="Kyrpides N.C."/>
            <person name="Klenk H.P."/>
            <person name="Chain P."/>
        </authorList>
    </citation>
    <scope>NUCLEOTIDE SEQUENCE [LARGE SCALE GENOMIC DNA]</scope>
    <source>
        <strain evidence="16">ATCC 14647 / DSM 12112 / NCTC 10651 / 9901</strain>
    </source>
</reference>
<feature type="transmembrane region" description="Helical" evidence="14">
    <location>
        <begin position="183"/>
        <end position="206"/>
    </location>
</feature>
<keyword evidence="14" id="KW-0573">Peptidoglycan synthesis</keyword>
<feature type="transmembrane region" description="Helical" evidence="14">
    <location>
        <begin position="84"/>
        <end position="102"/>
    </location>
</feature>
<dbReference type="PANTHER" id="PTHR30622">
    <property type="entry name" value="UNDECAPRENYL-DIPHOSPHATASE"/>
    <property type="match status" value="1"/>
</dbReference>
<keyword evidence="6 14" id="KW-0812">Transmembrane</keyword>
<accession>D1AVT6</accession>
<keyword evidence="7 14" id="KW-0378">Hydrolase</keyword>
<evidence type="ECO:0000256" key="11">
    <source>
        <dbReference type="ARBA" id="ARBA00032707"/>
    </source>
</evidence>
<dbReference type="Pfam" id="PF02673">
    <property type="entry name" value="BacA"/>
    <property type="match status" value="1"/>
</dbReference>
<dbReference type="NCBIfam" id="NF001389">
    <property type="entry name" value="PRK00281.1-2"/>
    <property type="match status" value="1"/>
</dbReference>
<evidence type="ECO:0000256" key="2">
    <source>
        <dbReference type="ARBA" id="ARBA00010621"/>
    </source>
</evidence>
<evidence type="ECO:0000313" key="16">
    <source>
        <dbReference type="Proteomes" id="UP000002072"/>
    </source>
</evidence>
<keyword evidence="15" id="KW-0808">Transferase</keyword>
<keyword evidence="5 14" id="KW-1003">Cell membrane</keyword>
<keyword evidence="14" id="KW-0961">Cell wall biogenesis/degradation</keyword>
<protein>
    <recommendedName>
        <fullName evidence="4 14">Undecaprenyl-diphosphatase</fullName>
        <ecNumber evidence="3 14">3.6.1.27</ecNumber>
    </recommendedName>
    <alternativeName>
        <fullName evidence="12 14">Bacitracin resistance protein</fullName>
    </alternativeName>
    <alternativeName>
        <fullName evidence="11 14">Undecaprenyl pyrophosphate phosphatase</fullName>
    </alternativeName>
</protein>
<sequence length="268" mass="30277">MLLDILKVFILSLIEAFTEFIPVSSTGHMIIADKYINLSSNKEFVTAFQVIIQLGAILAVVVIFFKKLYPFIYKGDERKELLELWSKIIVAVLPAVILGLAFDDYIEKHFFNTSIVAIMLLIYGILLIVIENKGRKSKINDISKLTYTMAVGIGMFQCLAMIPGTSRSAATIIGAMFLGLNRIIATEFSFFLAIPTMLGATTLKLIKIGSSLSTYELFLIFLGLVFTFIMSLMIINSFLKYIKNHDFKIFGYYRIIIALIILLDIYVW</sequence>
<comment type="subcellular location">
    <subcellularLocation>
        <location evidence="14">Cell inner membrane</location>
        <topology evidence="14">Multi-pass membrane protein</topology>
    </subcellularLocation>
    <subcellularLocation>
        <location evidence="1">Cell membrane</location>
        <topology evidence="1">Multi-pass membrane protein</topology>
    </subcellularLocation>
</comment>
<dbReference type="EC" id="3.6.1.27" evidence="3 14"/>
<evidence type="ECO:0000256" key="6">
    <source>
        <dbReference type="ARBA" id="ARBA00022692"/>
    </source>
</evidence>
<keyword evidence="9 14" id="KW-0472">Membrane</keyword>
<evidence type="ECO:0000256" key="10">
    <source>
        <dbReference type="ARBA" id="ARBA00023251"/>
    </source>
</evidence>
<comment type="catalytic activity">
    <reaction evidence="13 14">
        <text>di-trans,octa-cis-undecaprenyl diphosphate + H2O = di-trans,octa-cis-undecaprenyl phosphate + phosphate + H(+)</text>
        <dbReference type="Rhea" id="RHEA:28094"/>
        <dbReference type="ChEBI" id="CHEBI:15377"/>
        <dbReference type="ChEBI" id="CHEBI:15378"/>
        <dbReference type="ChEBI" id="CHEBI:43474"/>
        <dbReference type="ChEBI" id="CHEBI:58405"/>
        <dbReference type="ChEBI" id="CHEBI:60392"/>
        <dbReference type="EC" id="3.6.1.27"/>
    </reaction>
</comment>
<dbReference type="eggNOG" id="COG1968">
    <property type="taxonomic scope" value="Bacteria"/>
</dbReference>
<dbReference type="GO" id="GO:0071555">
    <property type="term" value="P:cell wall organization"/>
    <property type="evidence" value="ECO:0007669"/>
    <property type="project" value="UniProtKB-KW"/>
</dbReference>
<evidence type="ECO:0000256" key="3">
    <source>
        <dbReference type="ARBA" id="ARBA00012374"/>
    </source>
</evidence>
<evidence type="ECO:0000256" key="13">
    <source>
        <dbReference type="ARBA" id="ARBA00047594"/>
    </source>
</evidence>
<dbReference type="HAMAP" id="MF_01006">
    <property type="entry name" value="Undec_diphosphatase"/>
    <property type="match status" value="1"/>
</dbReference>
<dbReference type="KEGG" id="smf:Smon_1407"/>
<evidence type="ECO:0000256" key="1">
    <source>
        <dbReference type="ARBA" id="ARBA00004651"/>
    </source>
</evidence>
<evidence type="ECO:0000256" key="7">
    <source>
        <dbReference type="ARBA" id="ARBA00022801"/>
    </source>
</evidence>
<dbReference type="GO" id="GO:0009252">
    <property type="term" value="P:peptidoglycan biosynthetic process"/>
    <property type="evidence" value="ECO:0007669"/>
    <property type="project" value="UniProtKB-KW"/>
</dbReference>
<evidence type="ECO:0000256" key="5">
    <source>
        <dbReference type="ARBA" id="ARBA00022475"/>
    </source>
</evidence>
<feature type="transmembrane region" description="Helical" evidence="14">
    <location>
        <begin position="109"/>
        <end position="130"/>
    </location>
</feature>
<dbReference type="HOGENOM" id="CLU_060296_2_0_0"/>
<keyword evidence="14" id="KW-0997">Cell inner membrane</keyword>
<keyword evidence="16" id="KW-1185">Reference proteome</keyword>
<evidence type="ECO:0000256" key="4">
    <source>
        <dbReference type="ARBA" id="ARBA00021581"/>
    </source>
</evidence>
<dbReference type="GeneID" id="29672773"/>
<comment type="similarity">
    <text evidence="2 14">Belongs to the UppP family.</text>
</comment>
<evidence type="ECO:0000256" key="12">
    <source>
        <dbReference type="ARBA" id="ARBA00032932"/>
    </source>
</evidence>
<dbReference type="NCBIfam" id="NF001390">
    <property type="entry name" value="PRK00281.1-4"/>
    <property type="match status" value="1"/>
</dbReference>
<dbReference type="GO" id="GO:0016301">
    <property type="term" value="F:kinase activity"/>
    <property type="evidence" value="ECO:0007669"/>
    <property type="project" value="UniProtKB-KW"/>
</dbReference>
<dbReference type="PANTHER" id="PTHR30622:SF3">
    <property type="entry name" value="UNDECAPRENYL-DIPHOSPHATASE"/>
    <property type="match status" value="1"/>
</dbReference>
<dbReference type="GO" id="GO:0050380">
    <property type="term" value="F:undecaprenyl-diphosphatase activity"/>
    <property type="evidence" value="ECO:0007669"/>
    <property type="project" value="UniProtKB-UniRule"/>
</dbReference>
<dbReference type="OrthoDB" id="9808289at2"/>
<comment type="function">
    <text evidence="14">Catalyzes the dephosphorylation of undecaprenyl diphosphate (UPP). Confers resistance to bacitracin.</text>
</comment>
<dbReference type="NCBIfam" id="TIGR00753">
    <property type="entry name" value="undec_PP_bacA"/>
    <property type="match status" value="1"/>
</dbReference>
<dbReference type="GO" id="GO:0005886">
    <property type="term" value="C:plasma membrane"/>
    <property type="evidence" value="ECO:0007669"/>
    <property type="project" value="UniProtKB-SubCell"/>
</dbReference>
<keyword evidence="8 14" id="KW-1133">Transmembrane helix</keyword>
<feature type="transmembrane region" description="Helical" evidence="14">
    <location>
        <begin position="218"/>
        <end position="239"/>
    </location>
</feature>
<feature type="transmembrane region" description="Helical" evidence="14">
    <location>
        <begin position="6"/>
        <end position="32"/>
    </location>
</feature>
<dbReference type="EMBL" id="CP001779">
    <property type="protein sequence ID" value="ACZ01846.1"/>
    <property type="molecule type" value="Genomic_DNA"/>
</dbReference>
<keyword evidence="14" id="KW-0133">Cell shape</keyword>
<dbReference type="Proteomes" id="UP000002072">
    <property type="component" value="Chromosome"/>
</dbReference>
<dbReference type="RefSeq" id="WP_012859392.1">
    <property type="nucleotide sequence ID" value="NC_013515.1"/>
</dbReference>
<dbReference type="GO" id="GO:0008360">
    <property type="term" value="P:regulation of cell shape"/>
    <property type="evidence" value="ECO:0007669"/>
    <property type="project" value="UniProtKB-KW"/>
</dbReference>
<evidence type="ECO:0000313" key="15">
    <source>
        <dbReference type="EMBL" id="ACZ01846.1"/>
    </source>
</evidence>
<evidence type="ECO:0000256" key="9">
    <source>
        <dbReference type="ARBA" id="ARBA00023136"/>
    </source>
</evidence>
<dbReference type="NCBIfam" id="NF001391">
    <property type="entry name" value="PRK00281.1-5"/>
    <property type="match status" value="1"/>
</dbReference>
<organism evidence="15 16">
    <name type="scientific">Streptobacillus moniliformis (strain ATCC 14647 / DSM 12112 / NCTC 10651 / 9901)</name>
    <dbReference type="NCBI Taxonomy" id="519441"/>
    <lineage>
        <taxon>Bacteria</taxon>
        <taxon>Fusobacteriati</taxon>
        <taxon>Fusobacteriota</taxon>
        <taxon>Fusobacteriia</taxon>
        <taxon>Fusobacteriales</taxon>
        <taxon>Leptotrichiaceae</taxon>
        <taxon>Streptobacillus</taxon>
    </lineage>
</organism>
<dbReference type="GO" id="GO:0046677">
    <property type="term" value="P:response to antibiotic"/>
    <property type="evidence" value="ECO:0007669"/>
    <property type="project" value="UniProtKB-UniRule"/>
</dbReference>
<feature type="transmembrane region" description="Helical" evidence="14">
    <location>
        <begin position="44"/>
        <end position="64"/>
    </location>
</feature>
<evidence type="ECO:0000256" key="8">
    <source>
        <dbReference type="ARBA" id="ARBA00022989"/>
    </source>
</evidence>
<keyword evidence="15" id="KW-0418">Kinase</keyword>
<evidence type="ECO:0000256" key="14">
    <source>
        <dbReference type="HAMAP-Rule" id="MF_01006"/>
    </source>
</evidence>
<name>D1AVT6_STRM9</name>
<feature type="transmembrane region" description="Helical" evidence="14">
    <location>
        <begin position="251"/>
        <end position="267"/>
    </location>
</feature>
<dbReference type="AlphaFoldDB" id="D1AVT6"/>
<proteinExistence type="inferred from homology"/>
<gene>
    <name evidence="14" type="primary">uppP</name>
    <name evidence="15" type="ordered locus">Smon_1407</name>
</gene>